<dbReference type="InterPro" id="IPR003959">
    <property type="entry name" value="ATPase_AAA_core"/>
</dbReference>
<evidence type="ECO:0000313" key="3">
    <source>
        <dbReference type="EMBL" id="OGC40726.1"/>
    </source>
</evidence>
<dbReference type="PANTHER" id="PTHR23076:SF97">
    <property type="entry name" value="ATP-DEPENDENT ZINC METALLOPROTEASE YME1L1"/>
    <property type="match status" value="1"/>
</dbReference>
<dbReference type="GO" id="GO:0006508">
    <property type="term" value="P:proteolysis"/>
    <property type="evidence" value="ECO:0007669"/>
    <property type="project" value="TreeGrafter"/>
</dbReference>
<dbReference type="InterPro" id="IPR003593">
    <property type="entry name" value="AAA+_ATPase"/>
</dbReference>
<name>A0A1F4U6Y5_UNCSA</name>
<dbReference type="CDD" id="cd19481">
    <property type="entry name" value="RecA-like_protease"/>
    <property type="match status" value="1"/>
</dbReference>
<evidence type="ECO:0000259" key="2">
    <source>
        <dbReference type="SMART" id="SM00382"/>
    </source>
</evidence>
<dbReference type="PANTHER" id="PTHR23076">
    <property type="entry name" value="METALLOPROTEASE M41 FTSH"/>
    <property type="match status" value="1"/>
</dbReference>
<dbReference type="EMBL" id="MEUJ01000002">
    <property type="protein sequence ID" value="OGC40726.1"/>
    <property type="molecule type" value="Genomic_DNA"/>
</dbReference>
<evidence type="ECO:0000313" key="4">
    <source>
        <dbReference type="Proteomes" id="UP000179242"/>
    </source>
</evidence>
<dbReference type="GO" id="GO:0016887">
    <property type="term" value="F:ATP hydrolysis activity"/>
    <property type="evidence" value="ECO:0007669"/>
    <property type="project" value="InterPro"/>
</dbReference>
<proteinExistence type="predicted"/>
<dbReference type="SUPFAM" id="SSF52540">
    <property type="entry name" value="P-loop containing nucleoside triphosphate hydrolases"/>
    <property type="match status" value="1"/>
</dbReference>
<dbReference type="Proteomes" id="UP000179242">
    <property type="component" value="Unassembled WGS sequence"/>
</dbReference>
<dbReference type="Gene3D" id="3.40.50.300">
    <property type="entry name" value="P-loop containing nucleotide triphosphate hydrolases"/>
    <property type="match status" value="1"/>
</dbReference>
<feature type="region of interest" description="Disordered" evidence="1">
    <location>
        <begin position="272"/>
        <end position="305"/>
    </location>
</feature>
<gene>
    <name evidence="3" type="ORF">A2438_00280</name>
</gene>
<organism evidence="3 4">
    <name type="scientific">candidate division WOR-1 bacterium RIFOXYC2_FULL_46_14</name>
    <dbReference type="NCBI Taxonomy" id="1802587"/>
    <lineage>
        <taxon>Bacteria</taxon>
        <taxon>Bacillati</taxon>
        <taxon>Saganbacteria</taxon>
    </lineage>
</organism>
<dbReference type="Pfam" id="PF00004">
    <property type="entry name" value="AAA"/>
    <property type="match status" value="1"/>
</dbReference>
<reference evidence="3 4" key="1">
    <citation type="journal article" date="2016" name="Nat. Commun.">
        <title>Thousands of microbial genomes shed light on interconnected biogeochemical processes in an aquifer system.</title>
        <authorList>
            <person name="Anantharaman K."/>
            <person name="Brown C.T."/>
            <person name="Hug L.A."/>
            <person name="Sharon I."/>
            <person name="Castelle C.J."/>
            <person name="Probst A.J."/>
            <person name="Thomas B.C."/>
            <person name="Singh A."/>
            <person name="Wilkins M.J."/>
            <person name="Karaoz U."/>
            <person name="Brodie E.L."/>
            <person name="Williams K.H."/>
            <person name="Hubbard S.S."/>
            <person name="Banfield J.F."/>
        </authorList>
    </citation>
    <scope>NUCLEOTIDE SEQUENCE [LARGE SCALE GENOMIC DNA]</scope>
</reference>
<dbReference type="InterPro" id="IPR027417">
    <property type="entry name" value="P-loop_NTPase"/>
</dbReference>
<dbReference type="GO" id="GO:0004176">
    <property type="term" value="F:ATP-dependent peptidase activity"/>
    <property type="evidence" value="ECO:0007669"/>
    <property type="project" value="TreeGrafter"/>
</dbReference>
<accession>A0A1F4U6Y5</accession>
<dbReference type="AlphaFoldDB" id="A0A1F4U6Y5"/>
<evidence type="ECO:0000256" key="1">
    <source>
        <dbReference type="SAM" id="MobiDB-lite"/>
    </source>
</evidence>
<dbReference type="Gene3D" id="1.10.8.60">
    <property type="match status" value="1"/>
</dbReference>
<protein>
    <recommendedName>
        <fullName evidence="2">AAA+ ATPase domain-containing protein</fullName>
    </recommendedName>
</protein>
<sequence length="598" mass="66239">MRLLGILSFYGLDRHKFFADARAKLILDQGTTIDNLRELLREQREMEEFFSAVLGEAGVVVRIDPQSKAAYFLGSEESQRILKEIERQGRSEPSFSGAEILFPPRDVNMVTDGLLQGQGYKLVFGSDDFLFSSPLQGVEVRLEQGPNSTYAWSVNIGLVNSGLGQNLPEALSELKAALSKKGFKIDIPEHEQLVFKLTLPEQSTYGYVRVFRGEDGVIRINLEIPDFALDRDRVGAHLKGVENYLNSFISALLIGWADDYRVLLNAAKRVSSHPSSGADVQRDIPPSPSAQSGKKTQGVEPADDEEFEKVFEVRQEIGIRFDDVGGAAEALNAAKDLAKAIKGRSQLEAWGTDAPKGILLFGPPGNGKTLLGQAIASEAGAIFCLIHLNRITGHKWYGLGEQFMSDVFEKAKKLQEEHPGKVIILFFDEIDSVAVSRDDIHDETSRTQTALLKGLDGFDKLKDVVAIATTNRLEALDDAVKRPGRFDVHIEVPNPDIDGRRQILMIHAEARQKRPDVKKSLFVEGWLTEEILSKTDGFSGADLAEVIRNATFSKAIKQIETGEEQPPIDGAYLLDIIIKFKESRGKKEESEKTIGFSR</sequence>
<dbReference type="SMART" id="SM00382">
    <property type="entry name" value="AAA"/>
    <property type="match status" value="1"/>
</dbReference>
<comment type="caution">
    <text evidence="3">The sequence shown here is derived from an EMBL/GenBank/DDBJ whole genome shotgun (WGS) entry which is preliminary data.</text>
</comment>
<feature type="domain" description="AAA+ ATPase" evidence="2">
    <location>
        <begin position="354"/>
        <end position="496"/>
    </location>
</feature>
<dbReference type="GO" id="GO:0005524">
    <property type="term" value="F:ATP binding"/>
    <property type="evidence" value="ECO:0007669"/>
    <property type="project" value="InterPro"/>
</dbReference>